<evidence type="ECO:0000256" key="11">
    <source>
        <dbReference type="ARBA" id="ARBA00023196"/>
    </source>
</evidence>
<dbReference type="Gene3D" id="2.60.15.10">
    <property type="entry name" value="F0F1 ATP synthase delta/epsilon subunit, N-terminal"/>
    <property type="match status" value="1"/>
</dbReference>
<evidence type="ECO:0000256" key="13">
    <source>
        <dbReference type="ARBA" id="ARBA00030215"/>
    </source>
</evidence>
<evidence type="ECO:0000256" key="4">
    <source>
        <dbReference type="ARBA" id="ARBA00011648"/>
    </source>
</evidence>
<dbReference type="GO" id="GO:0005524">
    <property type="term" value="F:ATP binding"/>
    <property type="evidence" value="ECO:0007669"/>
    <property type="project" value="UniProtKB-UniRule"/>
</dbReference>
<comment type="subcellular location">
    <subcellularLocation>
        <location evidence="2 15">Cell membrane</location>
        <topology evidence="2 15">Peripheral membrane protein</topology>
    </subcellularLocation>
</comment>
<dbReference type="PANTHER" id="PTHR13822:SF10">
    <property type="entry name" value="ATP SYNTHASE EPSILON CHAIN, CHLOROPLASTIC"/>
    <property type="match status" value="1"/>
</dbReference>
<dbReference type="Gene3D" id="1.20.5.440">
    <property type="entry name" value="ATP synthase delta/epsilon subunit, C-terminal domain"/>
    <property type="match status" value="1"/>
</dbReference>
<dbReference type="GO" id="GO:0016787">
    <property type="term" value="F:hydrolase activity"/>
    <property type="evidence" value="ECO:0007669"/>
    <property type="project" value="UniProtKB-KW"/>
</dbReference>
<reference evidence="19 20" key="1">
    <citation type="journal article" date="2018" name="Genome Biol. Evol.">
        <title>Cladogenesis and Genomic Streamlining in Extracellular Endosymbionts of Tropical Stink Bugs.</title>
        <authorList>
            <person name="Otero-Bravo A."/>
            <person name="Goffredi S."/>
            <person name="Sabree Z.L."/>
        </authorList>
    </citation>
    <scope>NUCLEOTIDE SEQUENCE [LARGE SCALE GENOMIC DNA]</scope>
    <source>
        <strain evidence="19 20">SoEL</strain>
    </source>
</reference>
<organism evidence="19 20">
    <name type="scientific">Candidatus Pantoea edessiphila</name>
    <dbReference type="NCBI Taxonomy" id="2044610"/>
    <lineage>
        <taxon>Bacteria</taxon>
        <taxon>Pseudomonadati</taxon>
        <taxon>Pseudomonadota</taxon>
        <taxon>Gammaproteobacteria</taxon>
        <taxon>Enterobacterales</taxon>
        <taxon>Erwiniaceae</taxon>
        <taxon>Pantoea</taxon>
    </lineage>
</organism>
<evidence type="ECO:0000256" key="9">
    <source>
        <dbReference type="ARBA" id="ARBA00023065"/>
    </source>
</evidence>
<comment type="function">
    <text evidence="1 15">Produces ATP from ADP in the presence of a proton gradient across the membrane.</text>
</comment>
<dbReference type="EMBL" id="PDKU01000006">
    <property type="protein sequence ID" value="PPI86296.1"/>
    <property type="molecule type" value="Genomic_DNA"/>
</dbReference>
<comment type="subunit">
    <text evidence="4 15 16">F-type ATPases have 2 components, CF(1) - the catalytic core - and CF(0) - the membrane proton channel. CF(1) has five subunits: alpha(3), beta(3), gamma(1), delta(1), epsilon(1). CF(0) has three main subunits: a, b and c.</text>
</comment>
<evidence type="ECO:0000256" key="1">
    <source>
        <dbReference type="ARBA" id="ARBA00003543"/>
    </source>
</evidence>
<keyword evidence="10 15" id="KW-0472">Membrane</keyword>
<accession>A0A2P5SVE5</accession>
<evidence type="ECO:0000256" key="6">
    <source>
        <dbReference type="ARBA" id="ARBA00022448"/>
    </source>
</evidence>
<sequence length="140" mass="15747">MVKTYQLDIVSSEKKLFSGLVRKIQISGIEGELGIFPGHSPLLTIIKPGMIYLVKKEGDEEFIYLSGGILEVQPNHSLVLADIAIRANDLDEKRALQAVNKAKQTIKDRDKDFNYLRASIKLEQAIAQLRVIELTRKSIK</sequence>
<dbReference type="Pfam" id="PF02823">
    <property type="entry name" value="ATP-synt_DE_N"/>
    <property type="match status" value="1"/>
</dbReference>
<dbReference type="FunFam" id="2.60.15.10:FF:000001">
    <property type="entry name" value="ATP synthase epsilon chain"/>
    <property type="match status" value="1"/>
</dbReference>
<dbReference type="NCBIfam" id="NF001847">
    <property type="entry name" value="PRK00571.1-4"/>
    <property type="match status" value="1"/>
</dbReference>
<evidence type="ECO:0000256" key="10">
    <source>
        <dbReference type="ARBA" id="ARBA00023136"/>
    </source>
</evidence>
<dbReference type="HAMAP" id="MF_00530">
    <property type="entry name" value="ATP_synth_epsil_bac"/>
    <property type="match status" value="1"/>
</dbReference>
<dbReference type="OrthoDB" id="9791445at2"/>
<dbReference type="InterPro" id="IPR036771">
    <property type="entry name" value="ATPsynth_dsu/esu_N"/>
</dbReference>
<keyword evidence="9 15" id="KW-0406">Ion transport</keyword>
<name>A0A2P5SVE5_9GAMM</name>
<dbReference type="InterPro" id="IPR020547">
    <property type="entry name" value="ATP_synth_F1_esu_C"/>
</dbReference>
<evidence type="ECO:0000256" key="3">
    <source>
        <dbReference type="ARBA" id="ARBA00005712"/>
    </source>
</evidence>
<gene>
    <name evidence="15 19" type="primary">atpC</name>
    <name evidence="19" type="ORF">CRV10_03545</name>
</gene>
<dbReference type="InterPro" id="IPR036794">
    <property type="entry name" value="ATP_F1_dsu/esu_C_sf"/>
</dbReference>
<dbReference type="CDD" id="cd12152">
    <property type="entry name" value="F1-ATPase_delta"/>
    <property type="match status" value="1"/>
</dbReference>
<evidence type="ECO:0000256" key="7">
    <source>
        <dbReference type="ARBA" id="ARBA00022475"/>
    </source>
</evidence>
<comment type="caution">
    <text evidence="19">The sequence shown here is derived from an EMBL/GenBank/DDBJ whole genome shotgun (WGS) entry which is preliminary data.</text>
</comment>
<keyword evidence="12 15" id="KW-0066">ATP synthesis</keyword>
<protein>
    <recommendedName>
        <fullName evidence="5 15">ATP synthase epsilon chain</fullName>
    </recommendedName>
    <alternativeName>
        <fullName evidence="14 15">ATP synthase F1 sector epsilon subunit</fullName>
    </alternativeName>
    <alternativeName>
        <fullName evidence="13 15">F-ATPase epsilon subunit</fullName>
    </alternativeName>
</protein>
<dbReference type="InterPro" id="IPR020546">
    <property type="entry name" value="ATP_synth_F1_dsu/esu_N"/>
</dbReference>
<proteinExistence type="inferred from homology"/>
<keyword evidence="19" id="KW-0378">Hydrolase</keyword>
<keyword evidence="11 15" id="KW-0139">CF(1)</keyword>
<evidence type="ECO:0000256" key="2">
    <source>
        <dbReference type="ARBA" id="ARBA00004202"/>
    </source>
</evidence>
<dbReference type="AlphaFoldDB" id="A0A2P5SVE5"/>
<evidence type="ECO:0000259" key="17">
    <source>
        <dbReference type="Pfam" id="PF00401"/>
    </source>
</evidence>
<dbReference type="GO" id="GO:0046933">
    <property type="term" value="F:proton-transporting ATP synthase activity, rotational mechanism"/>
    <property type="evidence" value="ECO:0007669"/>
    <property type="project" value="UniProtKB-UniRule"/>
</dbReference>
<evidence type="ECO:0000259" key="18">
    <source>
        <dbReference type="Pfam" id="PF02823"/>
    </source>
</evidence>
<dbReference type="PANTHER" id="PTHR13822">
    <property type="entry name" value="ATP SYNTHASE DELTA/EPSILON CHAIN"/>
    <property type="match status" value="1"/>
</dbReference>
<evidence type="ECO:0000313" key="19">
    <source>
        <dbReference type="EMBL" id="PPI86296.1"/>
    </source>
</evidence>
<feature type="domain" description="ATP synthase epsilon subunit C-terminal" evidence="17">
    <location>
        <begin position="89"/>
        <end position="133"/>
    </location>
</feature>
<dbReference type="SUPFAM" id="SSF51344">
    <property type="entry name" value="Epsilon subunit of F1F0-ATP synthase N-terminal domain"/>
    <property type="match status" value="1"/>
</dbReference>
<keyword evidence="7 15" id="KW-1003">Cell membrane</keyword>
<dbReference type="NCBIfam" id="TIGR01216">
    <property type="entry name" value="ATP_synt_epsi"/>
    <property type="match status" value="1"/>
</dbReference>
<comment type="similarity">
    <text evidence="3 15 16">Belongs to the ATPase epsilon chain family.</text>
</comment>
<feature type="domain" description="ATP synthase F1 complex delta/epsilon subunit N-terminal" evidence="18">
    <location>
        <begin position="6"/>
        <end position="83"/>
    </location>
</feature>
<dbReference type="RefSeq" id="WP_136130462.1">
    <property type="nucleotide sequence ID" value="NZ_PDKU01000006.1"/>
</dbReference>
<evidence type="ECO:0000256" key="5">
    <source>
        <dbReference type="ARBA" id="ARBA00014480"/>
    </source>
</evidence>
<keyword evidence="20" id="KW-1185">Reference proteome</keyword>
<evidence type="ECO:0000256" key="8">
    <source>
        <dbReference type="ARBA" id="ARBA00022781"/>
    </source>
</evidence>
<dbReference type="GO" id="GO:0005886">
    <property type="term" value="C:plasma membrane"/>
    <property type="evidence" value="ECO:0007669"/>
    <property type="project" value="UniProtKB-SubCell"/>
</dbReference>
<dbReference type="FunFam" id="1.20.5.440:FF:000001">
    <property type="entry name" value="ATP synthase epsilon chain"/>
    <property type="match status" value="1"/>
</dbReference>
<evidence type="ECO:0000256" key="16">
    <source>
        <dbReference type="RuleBase" id="RU003656"/>
    </source>
</evidence>
<evidence type="ECO:0000256" key="14">
    <source>
        <dbReference type="ARBA" id="ARBA00031795"/>
    </source>
</evidence>
<dbReference type="Proteomes" id="UP000296144">
    <property type="component" value="Unassembled WGS sequence"/>
</dbReference>
<dbReference type="InterPro" id="IPR001469">
    <property type="entry name" value="ATP_synth_F1_dsu/esu"/>
</dbReference>
<evidence type="ECO:0000256" key="15">
    <source>
        <dbReference type="HAMAP-Rule" id="MF_00530"/>
    </source>
</evidence>
<evidence type="ECO:0000313" key="20">
    <source>
        <dbReference type="Proteomes" id="UP000296144"/>
    </source>
</evidence>
<keyword evidence="6 15" id="KW-0813">Transport</keyword>
<dbReference type="SUPFAM" id="SSF46604">
    <property type="entry name" value="Epsilon subunit of F1F0-ATP synthase C-terminal domain"/>
    <property type="match status" value="1"/>
</dbReference>
<keyword evidence="8 15" id="KW-0375">Hydrogen ion transport</keyword>
<evidence type="ECO:0000256" key="12">
    <source>
        <dbReference type="ARBA" id="ARBA00023310"/>
    </source>
</evidence>
<dbReference type="Pfam" id="PF00401">
    <property type="entry name" value="ATP-synt_DE"/>
    <property type="match status" value="1"/>
</dbReference>
<dbReference type="GO" id="GO:0045259">
    <property type="term" value="C:proton-transporting ATP synthase complex"/>
    <property type="evidence" value="ECO:0007669"/>
    <property type="project" value="UniProtKB-KW"/>
</dbReference>